<sequence length="264" mass="30564">MRQYCNVNKNYNYILTVIDCYTKYAYGIALRTKRGDEVSKAASGIFAQNRPNLLHVDRGREFYNKNFEALVKKYNIKMYSTFSALKASIIERFNRTLKARMFRQFTSIGSHNWTSILPELINDYNKTMHTTIGVTPQQANDDPSRVKLKYDAAKTAKIKFSVGDKVRVSVYKGVFTKGYLPNWSTEIFTIIKVNKTTPCTFLLQDYEGNPIAGGFYAEEIRKTKLPNDYLVEKIIRTKGQRVLVRWLGFTDEHNSWINKSDLVI</sequence>
<gene>
    <name evidence="3" type="ORF">MEUPH1_LOCUS3118</name>
</gene>
<name>A0AAV0VTW1_9HEMI</name>
<evidence type="ECO:0000259" key="2">
    <source>
        <dbReference type="PROSITE" id="PS50994"/>
    </source>
</evidence>
<dbReference type="InterPro" id="IPR036397">
    <property type="entry name" value="RNaseH_sf"/>
</dbReference>
<dbReference type="GO" id="GO:0015074">
    <property type="term" value="P:DNA integration"/>
    <property type="evidence" value="ECO:0007669"/>
    <property type="project" value="InterPro"/>
</dbReference>
<dbReference type="Proteomes" id="UP001160148">
    <property type="component" value="Unassembled WGS sequence"/>
</dbReference>
<evidence type="ECO:0008006" key="5">
    <source>
        <dbReference type="Google" id="ProtNLM"/>
    </source>
</evidence>
<evidence type="ECO:0000259" key="1">
    <source>
        <dbReference type="PROSITE" id="PS50013"/>
    </source>
</evidence>
<evidence type="ECO:0000313" key="3">
    <source>
        <dbReference type="EMBL" id="CAI6346183.1"/>
    </source>
</evidence>
<dbReference type="InterPro" id="IPR016197">
    <property type="entry name" value="Chromo-like_dom_sf"/>
</dbReference>
<protein>
    <recommendedName>
        <fullName evidence="5">Integrase catalytic domain-containing protein</fullName>
    </recommendedName>
</protein>
<dbReference type="Pfam" id="PF00665">
    <property type="entry name" value="rve"/>
    <property type="match status" value="1"/>
</dbReference>
<dbReference type="EMBL" id="CARXXK010000001">
    <property type="protein sequence ID" value="CAI6346183.1"/>
    <property type="molecule type" value="Genomic_DNA"/>
</dbReference>
<dbReference type="SUPFAM" id="SSF53098">
    <property type="entry name" value="Ribonuclease H-like"/>
    <property type="match status" value="1"/>
</dbReference>
<dbReference type="PANTHER" id="PTHR46585:SF1">
    <property type="entry name" value="CHROMO DOMAIN-CONTAINING PROTEIN"/>
    <property type="match status" value="1"/>
</dbReference>
<dbReference type="CDD" id="cd00024">
    <property type="entry name" value="CD_CSD"/>
    <property type="match status" value="1"/>
</dbReference>
<dbReference type="Gene3D" id="3.30.420.10">
    <property type="entry name" value="Ribonuclease H-like superfamily/Ribonuclease H"/>
    <property type="match status" value="1"/>
</dbReference>
<organism evidence="3 4">
    <name type="scientific">Macrosiphum euphorbiae</name>
    <name type="common">potato aphid</name>
    <dbReference type="NCBI Taxonomy" id="13131"/>
    <lineage>
        <taxon>Eukaryota</taxon>
        <taxon>Metazoa</taxon>
        <taxon>Ecdysozoa</taxon>
        <taxon>Arthropoda</taxon>
        <taxon>Hexapoda</taxon>
        <taxon>Insecta</taxon>
        <taxon>Pterygota</taxon>
        <taxon>Neoptera</taxon>
        <taxon>Paraneoptera</taxon>
        <taxon>Hemiptera</taxon>
        <taxon>Sternorrhyncha</taxon>
        <taxon>Aphidomorpha</taxon>
        <taxon>Aphidoidea</taxon>
        <taxon>Aphididae</taxon>
        <taxon>Macrosiphini</taxon>
        <taxon>Macrosiphum</taxon>
    </lineage>
</organism>
<dbReference type="InterPro" id="IPR000953">
    <property type="entry name" value="Chromo/chromo_shadow_dom"/>
</dbReference>
<keyword evidence="4" id="KW-1185">Reference proteome</keyword>
<dbReference type="PANTHER" id="PTHR46585">
    <property type="entry name" value="INTEGRASE CORE DOMAIN CONTAINING PROTEIN"/>
    <property type="match status" value="1"/>
</dbReference>
<dbReference type="GO" id="GO:0005694">
    <property type="term" value="C:chromosome"/>
    <property type="evidence" value="ECO:0007669"/>
    <property type="project" value="UniProtKB-ARBA"/>
</dbReference>
<dbReference type="SUPFAM" id="SSF54160">
    <property type="entry name" value="Chromo domain-like"/>
    <property type="match status" value="1"/>
</dbReference>
<dbReference type="GO" id="GO:0003676">
    <property type="term" value="F:nucleic acid binding"/>
    <property type="evidence" value="ECO:0007669"/>
    <property type="project" value="InterPro"/>
</dbReference>
<comment type="caution">
    <text evidence="3">The sequence shown here is derived from an EMBL/GenBank/DDBJ whole genome shotgun (WGS) entry which is preliminary data.</text>
</comment>
<evidence type="ECO:0000313" key="4">
    <source>
        <dbReference type="Proteomes" id="UP001160148"/>
    </source>
</evidence>
<dbReference type="AlphaFoldDB" id="A0AAV0VTW1"/>
<reference evidence="3 4" key="1">
    <citation type="submission" date="2023-01" db="EMBL/GenBank/DDBJ databases">
        <authorList>
            <person name="Whitehead M."/>
        </authorList>
    </citation>
    <scope>NUCLEOTIDE SEQUENCE [LARGE SCALE GENOMIC DNA]</scope>
</reference>
<dbReference type="PROSITE" id="PS50013">
    <property type="entry name" value="CHROMO_2"/>
    <property type="match status" value="1"/>
</dbReference>
<feature type="domain" description="Chromo" evidence="1">
    <location>
        <begin position="229"/>
        <end position="264"/>
    </location>
</feature>
<dbReference type="InterPro" id="IPR001584">
    <property type="entry name" value="Integrase_cat-core"/>
</dbReference>
<accession>A0AAV0VTW1</accession>
<proteinExistence type="predicted"/>
<feature type="domain" description="Integrase catalytic" evidence="2">
    <location>
        <begin position="1"/>
        <end position="144"/>
    </location>
</feature>
<dbReference type="PROSITE" id="PS50994">
    <property type="entry name" value="INTEGRASE"/>
    <property type="match status" value="1"/>
</dbReference>
<dbReference type="InterPro" id="IPR012337">
    <property type="entry name" value="RNaseH-like_sf"/>
</dbReference>